<evidence type="ECO:0000313" key="4">
    <source>
        <dbReference type="EMBL" id="AJY74308.1"/>
    </source>
</evidence>
<name>A0A0D5NHB4_9BACL</name>
<dbReference type="SUPFAM" id="SSF51445">
    <property type="entry name" value="(Trans)glycosidases"/>
    <property type="match status" value="1"/>
</dbReference>
<dbReference type="KEGG" id="pbj:VN24_06590"/>
<dbReference type="RefSeq" id="WP_045669744.1">
    <property type="nucleotide sequence ID" value="NZ_CP011058.1"/>
</dbReference>
<reference evidence="5" key="2">
    <citation type="submission" date="2015-03" db="EMBL/GenBank/DDBJ databases">
        <title>Genome sequence of Paenibacillus beijingensis strain DSM 24997T.</title>
        <authorList>
            <person name="Kwak Y."/>
            <person name="Shin J.-H."/>
        </authorList>
    </citation>
    <scope>NUCLEOTIDE SEQUENCE [LARGE SCALE GENOMIC DNA]</scope>
    <source>
        <strain evidence="5">DSM 24997</strain>
    </source>
</reference>
<keyword evidence="1" id="KW-0732">Signal</keyword>
<keyword evidence="5" id="KW-1185">Reference proteome</keyword>
<evidence type="ECO:0000313" key="5">
    <source>
        <dbReference type="Proteomes" id="UP000032633"/>
    </source>
</evidence>
<feature type="domain" description="Glycosyl hydrolase-like 10" evidence="3">
    <location>
        <begin position="25"/>
        <end position="201"/>
    </location>
</feature>
<dbReference type="InterPro" id="IPR003790">
    <property type="entry name" value="GHL10"/>
</dbReference>
<dbReference type="HOGENOM" id="CLU_1004147_0_0_9"/>
<dbReference type="Proteomes" id="UP000032633">
    <property type="component" value="Chromosome"/>
</dbReference>
<dbReference type="PATRIC" id="fig|1126833.4.peg.1436"/>
<accession>A0A0D5NHB4</accession>
<dbReference type="PANTHER" id="PTHR43405:SF1">
    <property type="entry name" value="GLYCOSYL HYDROLASE DIGH"/>
    <property type="match status" value="1"/>
</dbReference>
<dbReference type="InterPro" id="IPR017853">
    <property type="entry name" value="GH"/>
</dbReference>
<sequence>MPLHNQIEKGANVLWVDFLANGAHLADPSEQEALVSRAKESGVTHLVVDAKIPHGHTTYPSRYALHVSEWSDGRYQAWEGRDFMAEILREARSAGLKVLANVDVFMEGSKKSGEGIAFQKKDWEVVYIKPESSGLSAYAEGEDNDAVFVNPIHPEVVEHELSILREIVSGYGVDGIVLDRCRYPNIHADFSDRSREGFERYINQTVERWPYDILEPVAGGGRGISGKENGFQNGRNGARSTSRNSCRKRKRRSNRFATSACLAFTSVPGIRSITRKE</sequence>
<evidence type="ECO:0000256" key="2">
    <source>
        <dbReference type="SAM" id="MobiDB-lite"/>
    </source>
</evidence>
<dbReference type="OrthoDB" id="9760892at2"/>
<organism evidence="4 5">
    <name type="scientific">Paenibacillus beijingensis</name>
    <dbReference type="NCBI Taxonomy" id="1126833"/>
    <lineage>
        <taxon>Bacteria</taxon>
        <taxon>Bacillati</taxon>
        <taxon>Bacillota</taxon>
        <taxon>Bacilli</taxon>
        <taxon>Bacillales</taxon>
        <taxon>Paenibacillaceae</taxon>
        <taxon>Paenibacillus</taxon>
    </lineage>
</organism>
<dbReference type="Gene3D" id="3.20.20.80">
    <property type="entry name" value="Glycosidases"/>
    <property type="match status" value="1"/>
</dbReference>
<evidence type="ECO:0000256" key="1">
    <source>
        <dbReference type="ARBA" id="ARBA00022729"/>
    </source>
</evidence>
<evidence type="ECO:0000259" key="3">
    <source>
        <dbReference type="Pfam" id="PF02638"/>
    </source>
</evidence>
<reference evidence="4 5" key="1">
    <citation type="journal article" date="2015" name="J. Biotechnol.">
        <title>Complete genome sequence of Paenibacillus beijingensis 7188(T) (=DSM 24997(T)), a novel rhizobacterium from jujube garden soil.</title>
        <authorList>
            <person name="Kwak Y."/>
            <person name="Shin J.H."/>
        </authorList>
    </citation>
    <scope>NUCLEOTIDE SEQUENCE [LARGE SCALE GENOMIC DNA]</scope>
    <source>
        <strain evidence="4 5">DSM 24997</strain>
    </source>
</reference>
<proteinExistence type="predicted"/>
<dbReference type="AlphaFoldDB" id="A0A0D5NHB4"/>
<protein>
    <recommendedName>
        <fullName evidence="3">Glycosyl hydrolase-like 10 domain-containing protein</fullName>
    </recommendedName>
</protein>
<dbReference type="STRING" id="1126833.VN24_06590"/>
<dbReference type="InterPro" id="IPR052177">
    <property type="entry name" value="Divisome_Glycosyl_Hydrolase"/>
</dbReference>
<gene>
    <name evidence="4" type="ORF">VN24_06590</name>
</gene>
<dbReference type="EMBL" id="CP011058">
    <property type="protein sequence ID" value="AJY74308.1"/>
    <property type="molecule type" value="Genomic_DNA"/>
</dbReference>
<feature type="region of interest" description="Disordered" evidence="2">
    <location>
        <begin position="224"/>
        <end position="252"/>
    </location>
</feature>
<dbReference type="Pfam" id="PF02638">
    <property type="entry name" value="GHL10"/>
    <property type="match status" value="1"/>
</dbReference>
<dbReference type="PANTHER" id="PTHR43405">
    <property type="entry name" value="GLYCOSYL HYDROLASE DIGH"/>
    <property type="match status" value="1"/>
</dbReference>